<dbReference type="AlphaFoldDB" id="A0A917J8C5"/>
<gene>
    <name evidence="1" type="ORF">GCM10011425_17410</name>
</gene>
<keyword evidence="2" id="KW-1185">Reference proteome</keyword>
<dbReference type="SUPFAM" id="SSF50956">
    <property type="entry name" value="Thermostable phytase (3-phytase)"/>
    <property type="match status" value="1"/>
</dbReference>
<proteinExistence type="predicted"/>
<sequence>MLIFALELAAYAQNKGDDKNYVSGKLQSDLNKETSGIAASTDHPNIFYIHNDSGDTSRFFAITPDGKLKGIFNYAATGGGTHGVKDCEDIAVGEGPEAGKSYVYMGDIGDNASNNPHITVYRIAEPQIPTDASNAQNLKSAPLYLKYPDAPRDAETLMIDPVEKLLYIVTKRGSDVGVYTAPLKFNAGHTVTLTKRCELHFRGLQPFKWIVSGDISKDGSQVILKSYSRIYYWKREGNEPIWQTLQRKPRQPAYEQERLGEAVGFAPNGKSYYTVSEGAKQPIFHYAVPKP</sequence>
<evidence type="ECO:0000313" key="2">
    <source>
        <dbReference type="Proteomes" id="UP000662074"/>
    </source>
</evidence>
<organism evidence="1 2">
    <name type="scientific">Mucilaginibacter galii</name>
    <dbReference type="NCBI Taxonomy" id="2005073"/>
    <lineage>
        <taxon>Bacteria</taxon>
        <taxon>Pseudomonadati</taxon>
        <taxon>Bacteroidota</taxon>
        <taxon>Sphingobacteriia</taxon>
        <taxon>Sphingobacteriales</taxon>
        <taxon>Sphingobacteriaceae</taxon>
        <taxon>Mucilaginibacter</taxon>
    </lineage>
</organism>
<protein>
    <submittedName>
        <fullName evidence="1">Uncharacterized protein</fullName>
    </submittedName>
</protein>
<dbReference type="EMBL" id="BMDO01000004">
    <property type="protein sequence ID" value="GGI50529.1"/>
    <property type="molecule type" value="Genomic_DNA"/>
</dbReference>
<name>A0A917J8C5_9SPHI</name>
<comment type="caution">
    <text evidence="1">The sequence shown here is derived from an EMBL/GenBank/DDBJ whole genome shotgun (WGS) entry which is preliminary data.</text>
</comment>
<accession>A0A917J8C5</accession>
<dbReference type="Proteomes" id="UP000662074">
    <property type="component" value="Unassembled WGS sequence"/>
</dbReference>
<reference evidence="1" key="2">
    <citation type="submission" date="2020-09" db="EMBL/GenBank/DDBJ databases">
        <authorList>
            <person name="Sun Q."/>
            <person name="Sedlacek I."/>
        </authorList>
    </citation>
    <scope>NUCLEOTIDE SEQUENCE</scope>
    <source>
        <strain evidence="1">CCM 8711</strain>
    </source>
</reference>
<reference evidence="1" key="1">
    <citation type="journal article" date="2014" name="Int. J. Syst. Evol. Microbiol.">
        <title>Complete genome sequence of Corynebacterium casei LMG S-19264T (=DSM 44701T), isolated from a smear-ripened cheese.</title>
        <authorList>
            <consortium name="US DOE Joint Genome Institute (JGI-PGF)"/>
            <person name="Walter F."/>
            <person name="Albersmeier A."/>
            <person name="Kalinowski J."/>
            <person name="Ruckert C."/>
        </authorList>
    </citation>
    <scope>NUCLEOTIDE SEQUENCE</scope>
    <source>
        <strain evidence="1">CCM 8711</strain>
    </source>
</reference>
<evidence type="ECO:0000313" key="1">
    <source>
        <dbReference type="EMBL" id="GGI50529.1"/>
    </source>
</evidence>
<dbReference type="SUPFAM" id="SSF82171">
    <property type="entry name" value="DPP6 N-terminal domain-like"/>
    <property type="match status" value="1"/>
</dbReference>